<feature type="domain" description="Methionyl/Valyl/Leucyl/Isoleucyl-tRNA synthetase anticodon-binding" evidence="13">
    <location>
        <begin position="701"/>
        <end position="772"/>
    </location>
</feature>
<evidence type="ECO:0000256" key="8">
    <source>
        <dbReference type="ARBA" id="ARBA00023146"/>
    </source>
</evidence>
<dbReference type="GO" id="GO:0006429">
    <property type="term" value="P:leucyl-tRNA aminoacylation"/>
    <property type="evidence" value="ECO:0007669"/>
    <property type="project" value="UniProtKB-UniRule"/>
</dbReference>
<keyword evidence="3" id="KW-0963">Cytoplasm</keyword>
<dbReference type="PRINTS" id="PR00985">
    <property type="entry name" value="TRNASYNTHLEU"/>
</dbReference>
<keyword evidence="8 11" id="KW-0030">Aminoacyl-tRNA synthetase</keyword>
<evidence type="ECO:0000313" key="17">
    <source>
        <dbReference type="Proteomes" id="UP000604381"/>
    </source>
</evidence>
<dbReference type="PANTHER" id="PTHR43740:SF2">
    <property type="entry name" value="LEUCINE--TRNA LIGASE, MITOCHONDRIAL"/>
    <property type="match status" value="1"/>
</dbReference>
<dbReference type="Gene3D" id="3.40.50.620">
    <property type="entry name" value="HUPs"/>
    <property type="match status" value="2"/>
</dbReference>
<evidence type="ECO:0000259" key="14">
    <source>
        <dbReference type="Pfam" id="PF09334"/>
    </source>
</evidence>
<evidence type="ECO:0000256" key="4">
    <source>
        <dbReference type="ARBA" id="ARBA00022598"/>
    </source>
</evidence>
<evidence type="ECO:0000259" key="13">
    <source>
        <dbReference type="Pfam" id="PF08264"/>
    </source>
</evidence>
<evidence type="ECO:0000256" key="10">
    <source>
        <dbReference type="NCBIfam" id="TIGR00396"/>
    </source>
</evidence>
<feature type="domain" description="Methionyl/Leucyl tRNA synthetase" evidence="14">
    <location>
        <begin position="39"/>
        <end position="171"/>
    </location>
</feature>
<dbReference type="InterPro" id="IPR013155">
    <property type="entry name" value="M/V/L/I-tRNA-synth_anticd-bd"/>
</dbReference>
<protein>
    <recommendedName>
        <fullName evidence="2 10">Leucine--tRNA ligase</fullName>
        <ecNumber evidence="2 10">6.1.1.4</ecNumber>
    </recommendedName>
</protein>
<evidence type="ECO:0000256" key="3">
    <source>
        <dbReference type="ARBA" id="ARBA00022490"/>
    </source>
</evidence>
<dbReference type="InterPro" id="IPR009080">
    <property type="entry name" value="tRNAsynth_Ia_anticodon-bd"/>
</dbReference>
<dbReference type="GO" id="GO:0002161">
    <property type="term" value="F:aminoacyl-tRNA deacylase activity"/>
    <property type="evidence" value="ECO:0007669"/>
    <property type="project" value="InterPro"/>
</dbReference>
<dbReference type="InterPro" id="IPR002300">
    <property type="entry name" value="aa-tRNA-synth_Ia"/>
</dbReference>
<evidence type="ECO:0000259" key="12">
    <source>
        <dbReference type="Pfam" id="PF00133"/>
    </source>
</evidence>
<keyword evidence="6 11" id="KW-0067">ATP-binding</keyword>
<keyword evidence="7 11" id="KW-0648">Protein biosynthesis</keyword>
<dbReference type="CDD" id="cd00812">
    <property type="entry name" value="LeuRS_core"/>
    <property type="match status" value="1"/>
</dbReference>
<dbReference type="Proteomes" id="UP000604381">
    <property type="component" value="Unassembled WGS sequence"/>
</dbReference>
<organism evidence="16 17">
    <name type="scientific">Candidatus Amphirhobacter heronislandensis</name>
    <dbReference type="NCBI Taxonomy" id="1732024"/>
    <lineage>
        <taxon>Bacteria</taxon>
        <taxon>Pseudomonadati</taxon>
        <taxon>Pseudomonadota</taxon>
        <taxon>Gammaproteobacteria</taxon>
        <taxon>Candidatus Tethybacterales</taxon>
        <taxon>Candidatus Tethybacteraceae</taxon>
        <taxon>Candidatus Amphirhobacter</taxon>
    </lineage>
</organism>
<name>A0A930UH63_9GAMM</name>
<dbReference type="FunFam" id="1.10.730.10:FF:000002">
    <property type="entry name" value="Leucine--tRNA ligase"/>
    <property type="match status" value="1"/>
</dbReference>
<dbReference type="Pfam" id="PF09334">
    <property type="entry name" value="tRNA-synt_1g"/>
    <property type="match status" value="1"/>
</dbReference>
<gene>
    <name evidence="16" type="ORF">ISN26_03655</name>
</gene>
<dbReference type="GO" id="GO:0005737">
    <property type="term" value="C:cytoplasm"/>
    <property type="evidence" value="ECO:0007669"/>
    <property type="project" value="UniProtKB-UniRule"/>
</dbReference>
<dbReference type="SUPFAM" id="SSF52374">
    <property type="entry name" value="Nucleotidylyl transferase"/>
    <property type="match status" value="1"/>
</dbReference>
<evidence type="ECO:0000256" key="2">
    <source>
        <dbReference type="ARBA" id="ARBA00013164"/>
    </source>
</evidence>
<reference evidence="16" key="1">
    <citation type="submission" date="2020-10" db="EMBL/GenBank/DDBJ databases">
        <title>An improved Amphimedon queenslandica hologenome assembly reveals how three proteobacterial symbionts can extend the metabolic phenotypic of their marine sponge host.</title>
        <authorList>
            <person name="Degnan B."/>
            <person name="Degnan S."/>
            <person name="Xiang X."/>
        </authorList>
    </citation>
    <scope>NUCLEOTIDE SEQUENCE</scope>
    <source>
        <strain evidence="16">AqS2</strain>
    </source>
</reference>
<keyword evidence="5 11" id="KW-0547">Nucleotide-binding</keyword>
<dbReference type="Pfam" id="PF08264">
    <property type="entry name" value="Anticodon_1"/>
    <property type="match status" value="1"/>
</dbReference>
<dbReference type="PANTHER" id="PTHR43740">
    <property type="entry name" value="LEUCYL-TRNA SYNTHETASE"/>
    <property type="match status" value="1"/>
</dbReference>
<evidence type="ECO:0000259" key="15">
    <source>
        <dbReference type="Pfam" id="PF13603"/>
    </source>
</evidence>
<dbReference type="SUPFAM" id="SSF50677">
    <property type="entry name" value="ValRS/IleRS/LeuRS editing domain"/>
    <property type="match status" value="1"/>
</dbReference>
<dbReference type="AlphaFoldDB" id="A0A930UH63"/>
<dbReference type="PROSITE" id="PS00178">
    <property type="entry name" value="AA_TRNA_LIGASE_I"/>
    <property type="match status" value="1"/>
</dbReference>
<dbReference type="GO" id="GO:0004823">
    <property type="term" value="F:leucine-tRNA ligase activity"/>
    <property type="evidence" value="ECO:0007669"/>
    <property type="project" value="UniProtKB-UniRule"/>
</dbReference>
<dbReference type="EC" id="6.1.1.4" evidence="2 10"/>
<dbReference type="NCBIfam" id="TIGR00396">
    <property type="entry name" value="leuS_bact"/>
    <property type="match status" value="1"/>
</dbReference>
<evidence type="ECO:0000256" key="6">
    <source>
        <dbReference type="ARBA" id="ARBA00022840"/>
    </source>
</evidence>
<dbReference type="Gene3D" id="3.10.20.590">
    <property type="match status" value="1"/>
</dbReference>
<dbReference type="InterPro" id="IPR002302">
    <property type="entry name" value="Leu-tRNA-ligase"/>
</dbReference>
<dbReference type="Pfam" id="PF00133">
    <property type="entry name" value="tRNA-synt_1"/>
    <property type="match status" value="1"/>
</dbReference>
<evidence type="ECO:0000256" key="11">
    <source>
        <dbReference type="RuleBase" id="RU363035"/>
    </source>
</evidence>
<feature type="domain" description="Leucyl-tRNA synthetase editing" evidence="15">
    <location>
        <begin position="221"/>
        <end position="398"/>
    </location>
</feature>
<evidence type="ECO:0000256" key="9">
    <source>
        <dbReference type="ARBA" id="ARBA00047469"/>
    </source>
</evidence>
<dbReference type="Gene3D" id="1.10.730.10">
    <property type="entry name" value="Isoleucyl-tRNA Synthetase, Domain 1"/>
    <property type="match status" value="1"/>
</dbReference>
<evidence type="ECO:0000313" key="16">
    <source>
        <dbReference type="EMBL" id="MBF2735169.1"/>
    </source>
</evidence>
<evidence type="ECO:0000256" key="7">
    <source>
        <dbReference type="ARBA" id="ARBA00022917"/>
    </source>
</evidence>
<keyword evidence="4 11" id="KW-0436">Ligase</keyword>
<dbReference type="InterPro" id="IPR015413">
    <property type="entry name" value="Methionyl/Leucyl_tRNA_Synth"/>
</dbReference>
<dbReference type="GO" id="GO:0005524">
    <property type="term" value="F:ATP binding"/>
    <property type="evidence" value="ECO:0007669"/>
    <property type="project" value="UniProtKB-KW"/>
</dbReference>
<dbReference type="InterPro" id="IPR014729">
    <property type="entry name" value="Rossmann-like_a/b/a_fold"/>
</dbReference>
<dbReference type="Gene3D" id="3.90.740.10">
    <property type="entry name" value="Valyl/Leucyl/Isoleucyl-tRNA synthetase, editing domain"/>
    <property type="match status" value="1"/>
</dbReference>
<evidence type="ECO:0000256" key="5">
    <source>
        <dbReference type="ARBA" id="ARBA00022741"/>
    </source>
</evidence>
<comment type="catalytic activity">
    <reaction evidence="9">
        <text>tRNA(Leu) + L-leucine + ATP = L-leucyl-tRNA(Leu) + AMP + diphosphate</text>
        <dbReference type="Rhea" id="RHEA:11688"/>
        <dbReference type="Rhea" id="RHEA-COMP:9613"/>
        <dbReference type="Rhea" id="RHEA-COMP:9622"/>
        <dbReference type="ChEBI" id="CHEBI:30616"/>
        <dbReference type="ChEBI" id="CHEBI:33019"/>
        <dbReference type="ChEBI" id="CHEBI:57427"/>
        <dbReference type="ChEBI" id="CHEBI:78442"/>
        <dbReference type="ChEBI" id="CHEBI:78494"/>
        <dbReference type="ChEBI" id="CHEBI:456215"/>
        <dbReference type="EC" id="6.1.1.4"/>
    </reaction>
</comment>
<dbReference type="InterPro" id="IPR009008">
    <property type="entry name" value="Val/Leu/Ile-tRNA-synth_edit"/>
</dbReference>
<comment type="similarity">
    <text evidence="1 11">Belongs to the class-I aminoacyl-tRNA synthetase family.</text>
</comment>
<dbReference type="InterPro" id="IPR025709">
    <property type="entry name" value="Leu_tRNA-synth_edit"/>
</dbReference>
<evidence type="ECO:0000256" key="1">
    <source>
        <dbReference type="ARBA" id="ARBA00005594"/>
    </source>
</evidence>
<accession>A0A930UH63</accession>
<dbReference type="InterPro" id="IPR001412">
    <property type="entry name" value="aa-tRNA-synth_I_CS"/>
</dbReference>
<dbReference type="SUPFAM" id="SSF47323">
    <property type="entry name" value="Anticodon-binding domain of a subclass of class I aminoacyl-tRNA synthetases"/>
    <property type="match status" value="1"/>
</dbReference>
<comment type="caution">
    <text evidence="16">The sequence shown here is derived from an EMBL/GenBank/DDBJ whole genome shotgun (WGS) entry which is preliminary data.</text>
</comment>
<proteinExistence type="inferred from homology"/>
<dbReference type="EMBL" id="JADHEI010000033">
    <property type="protein sequence ID" value="MBF2735169.1"/>
    <property type="molecule type" value="Genomic_DNA"/>
</dbReference>
<sequence length="816" mass="90992">MQDKYDAKAVEQAVRRRWEERGAFAVKDDDPRPKYYSLCMWPYPSGDLHVGHLRNYSIGDVWARHKRMQGFNVLQPMGWDAFGKDAELKARKEGIHPAAWVESNTANMRRELRELGYMVDWSRELATCNPKYYRWEQHLFLRMWEKDLVYYSPTKVLWDKATGTVVARRDVDDGKVARQDVEVREFPAYQMRLRRYGEELLAGLAKIAWPEKIVKDQQYLIGRSEGMSIRFALEAPAAGLEEIEVYTTRPDTLMGVTYMAVHASHPLAAAAAERDPKIKEFCEQALQILPIDAGNADSEKNGVALDVRVLNPVSGEPVPVWVADYVIDDYGSGALMGVPAHDERDFSFARKYGIPIVRVNALPGADPAAPVEQAEVAKGVAVNSGPLDGLDLAGCVAKLEELLGPKGKARRDHNMSLRDWPINRQMYWGTPIPIIKCAKCGLVPVPDEDLPVELPLDVDFLKEGLASHPEFVNAKCPKCGADAQRECDTMDTFVNSAWYYARFACRDAADEMVAARAAPWLPCDHYFGGDEHAQGHLVYARFIHKVMRDLKILPPESGDEPFAALLCQGMVLGSDRKKMSKSQDNTVMAKDILERYGADTARMYIIGIGNPKDAYPWNEEHVRDHALFLEALWTLARERREQVAAGADAEPAAANGLALKRLQAAIDRNLKEQRFNNLVFGGIHSIRNLVRDNPEDAGLQHQGFAALLKTLNLIAPHVAEELWAGLGYEGLLIDASWWEPIAAAELQGDEQLYVVQVNGRKRDELTVAAGLGDEEVIAAARACANVARHLEGKQVAQAKVVRKPGGHGIVFFVAKG</sequence>
<feature type="domain" description="Aminoacyl-tRNA synthetase class Ia" evidence="12">
    <location>
        <begin position="417"/>
        <end position="607"/>
    </location>
</feature>
<dbReference type="Pfam" id="PF13603">
    <property type="entry name" value="tRNA-synt_1_2"/>
    <property type="match status" value="1"/>
</dbReference>
<keyword evidence="17" id="KW-1185">Reference proteome</keyword>